<accession>A0ABP6JER2</accession>
<evidence type="ECO:0000313" key="2">
    <source>
        <dbReference type="Proteomes" id="UP001500403"/>
    </source>
</evidence>
<name>A0ABP6JER2_9ACTN</name>
<evidence type="ECO:0000313" key="1">
    <source>
        <dbReference type="EMBL" id="GAA2929371.1"/>
    </source>
</evidence>
<reference evidence="2" key="1">
    <citation type="journal article" date="2019" name="Int. J. Syst. Evol. Microbiol.">
        <title>The Global Catalogue of Microorganisms (GCM) 10K type strain sequencing project: providing services to taxonomists for standard genome sequencing and annotation.</title>
        <authorList>
            <consortium name="The Broad Institute Genomics Platform"/>
            <consortium name="The Broad Institute Genome Sequencing Center for Infectious Disease"/>
            <person name="Wu L."/>
            <person name="Ma J."/>
        </authorList>
    </citation>
    <scope>NUCLEOTIDE SEQUENCE [LARGE SCALE GENOMIC DNA]</scope>
    <source>
        <strain evidence="2">JCM 9088</strain>
    </source>
</reference>
<comment type="caution">
    <text evidence="1">The sequence shown here is derived from an EMBL/GenBank/DDBJ whole genome shotgun (WGS) entry which is preliminary data.</text>
</comment>
<gene>
    <name evidence="1" type="ORF">GCM10010446_12390</name>
</gene>
<dbReference type="Proteomes" id="UP001500403">
    <property type="component" value="Unassembled WGS sequence"/>
</dbReference>
<sequence length="94" mass="10615">MDLMVQIDGQAVPLADCFWVRATANGCAVGSIRPDLGDDLIATPQQAQREWSATKRQREVDARRGMQHLLLTHEQWKTQAEPCFRGQCQHRKAA</sequence>
<organism evidence="1 2">
    <name type="scientific">Streptomyces enissocaesilis</name>
    <dbReference type="NCBI Taxonomy" id="332589"/>
    <lineage>
        <taxon>Bacteria</taxon>
        <taxon>Bacillati</taxon>
        <taxon>Actinomycetota</taxon>
        <taxon>Actinomycetes</taxon>
        <taxon>Kitasatosporales</taxon>
        <taxon>Streptomycetaceae</taxon>
        <taxon>Streptomyces</taxon>
        <taxon>Streptomyces rochei group</taxon>
    </lineage>
</organism>
<proteinExistence type="predicted"/>
<dbReference type="RefSeq" id="WP_344491856.1">
    <property type="nucleotide sequence ID" value="NZ_BAAAUD010000013.1"/>
</dbReference>
<protein>
    <submittedName>
        <fullName evidence="1">Uncharacterized protein</fullName>
    </submittedName>
</protein>
<dbReference type="EMBL" id="BAAAUD010000013">
    <property type="protein sequence ID" value="GAA2929371.1"/>
    <property type="molecule type" value="Genomic_DNA"/>
</dbReference>
<keyword evidence="2" id="KW-1185">Reference proteome</keyword>